<dbReference type="Proteomes" id="UP000465304">
    <property type="component" value="Unassembled WGS sequence"/>
</dbReference>
<name>A0A7I9ZIU5_9MYCO</name>
<accession>A0A7I9ZIU5</accession>
<gene>
    <name evidence="1" type="ORF">MHIP_10900</name>
</gene>
<comment type="caution">
    <text evidence="1">The sequence shown here is derived from an EMBL/GenBank/DDBJ whole genome shotgun (WGS) entry which is preliminary data.</text>
</comment>
<dbReference type="EMBL" id="BLLB01000002">
    <property type="protein sequence ID" value="GFH00607.1"/>
    <property type="molecule type" value="Genomic_DNA"/>
</dbReference>
<dbReference type="SUPFAM" id="SSF56601">
    <property type="entry name" value="beta-lactamase/transpeptidase-like"/>
    <property type="match status" value="1"/>
</dbReference>
<evidence type="ECO:0000313" key="2">
    <source>
        <dbReference type="Proteomes" id="UP000465304"/>
    </source>
</evidence>
<sequence>MPAGEVGIALFNGQHSTVFGSWTGGAAWSTIKVPLSIAALRADEPEAKPLVQQAISQSDNIAADQLWAMLGDPQTAAGAVDIVLREGGDTAVTVQSEQVHPPYSPYGQTIWPKEQAAVFAFELPCIAAAEPVVELMRNLDGNQQWGLAPFADVAAKGGWGPDPGGGYLVRQIALVTNSSGTFGASLAAKPADGSFETGKGMLNALGSWVDQQRNAIPGSSC</sequence>
<dbReference type="Gene3D" id="3.40.710.10">
    <property type="entry name" value="DD-peptidase/beta-lactamase superfamily"/>
    <property type="match status" value="1"/>
</dbReference>
<evidence type="ECO:0000313" key="1">
    <source>
        <dbReference type="EMBL" id="GFH00607.1"/>
    </source>
</evidence>
<protein>
    <submittedName>
        <fullName evidence="1">Uncharacterized protein</fullName>
    </submittedName>
</protein>
<dbReference type="InterPro" id="IPR012338">
    <property type="entry name" value="Beta-lactam/transpept-like"/>
</dbReference>
<reference evidence="1 2" key="1">
    <citation type="journal article" date="2019" name="Emerg. Microbes Infect.">
        <title>Comprehensive subspecies identification of 175 nontuberculous mycobacteria species based on 7547 genomic profiles.</title>
        <authorList>
            <person name="Matsumoto Y."/>
            <person name="Kinjo T."/>
            <person name="Motooka D."/>
            <person name="Nabeya D."/>
            <person name="Jung N."/>
            <person name="Uechi K."/>
            <person name="Horii T."/>
            <person name="Iida T."/>
            <person name="Fujita J."/>
            <person name="Nakamura S."/>
        </authorList>
    </citation>
    <scope>NUCLEOTIDE SEQUENCE [LARGE SCALE GENOMIC DNA]</scope>
    <source>
        <strain evidence="1 2">JCM 30996</strain>
    </source>
</reference>
<dbReference type="AlphaFoldDB" id="A0A7I9ZIU5"/>
<organism evidence="1 2">
    <name type="scientific">Mycolicibacterium hippocampi</name>
    <dbReference type="NCBI Taxonomy" id="659824"/>
    <lineage>
        <taxon>Bacteria</taxon>
        <taxon>Bacillati</taxon>
        <taxon>Actinomycetota</taxon>
        <taxon>Actinomycetes</taxon>
        <taxon>Mycobacteriales</taxon>
        <taxon>Mycobacteriaceae</taxon>
        <taxon>Mycolicibacterium</taxon>
    </lineage>
</organism>
<keyword evidence="2" id="KW-1185">Reference proteome</keyword>
<proteinExistence type="predicted"/>